<dbReference type="Proteomes" id="UP000177941">
    <property type="component" value="Unassembled WGS sequence"/>
</dbReference>
<keyword evidence="4 11" id="KW-0347">Helicase</keyword>
<dbReference type="GO" id="GO:0016887">
    <property type="term" value="F:ATP hydrolysis activity"/>
    <property type="evidence" value="ECO:0007669"/>
    <property type="project" value="RHEA"/>
</dbReference>
<name>A0A1G1X7T8_9BACT</name>
<dbReference type="GO" id="GO:0043138">
    <property type="term" value="F:3'-5' DNA helicase activity"/>
    <property type="evidence" value="ECO:0007669"/>
    <property type="project" value="UniProtKB-EC"/>
</dbReference>
<evidence type="ECO:0000256" key="5">
    <source>
        <dbReference type="ARBA" id="ARBA00022840"/>
    </source>
</evidence>
<feature type="domain" description="UvrD-like helicase ATP-binding" evidence="12">
    <location>
        <begin position="6"/>
        <end position="285"/>
    </location>
</feature>
<evidence type="ECO:0000256" key="4">
    <source>
        <dbReference type="ARBA" id="ARBA00022806"/>
    </source>
</evidence>
<evidence type="ECO:0000256" key="1">
    <source>
        <dbReference type="ARBA" id="ARBA00009922"/>
    </source>
</evidence>
<accession>A0A1G1X7T8</accession>
<evidence type="ECO:0000256" key="10">
    <source>
        <dbReference type="ARBA" id="ARBA00048988"/>
    </source>
</evidence>
<feature type="domain" description="UvrD-like helicase C-terminal" evidence="13">
    <location>
        <begin position="286"/>
        <end position="543"/>
    </location>
</feature>
<sequence>MNSPLTGLNPEQQQVVLSTHGPVLVLAGAGSGKTRALTHRIAYLIQQGIARPDEILAVTFTNKASAEMKHRIQGLLGSAALTPRAVSTFHSMGVKILREQTHAHGRSHGFSILDSKDSEKLVRRILKQENYSLKEWGSSAVRGMLSKIKQEYVDSPAFAEAQTPKEAMLQKVFPKYEHMLAEHDAYDFDDLLRVPLRILRANQAIREMYQLRWKFLSIDEYQDTNAIQDEIISLLLGKDRNICVVGDDYQAIYSWRGASVDHILQFEHRYPGCKTILLTQNYRSTPNVLDAANTVISQNIDQKHKTLWTTEKAGEAVQVLQLSSDRFEAEWTCSSIREYVSKGGALKDCAILYRTNAQSRLLEEQFLTHRVPYTIVGGFRFYDRKEIKDALAILSFYLSPSSRVHFERVADALLKRVGPKTIDRWEQTAKEYHISLQAYLEYMNDRPDIASIITTFQKAREQTFEKVSDLLSFLITNIGYLTMLQNLPDGKEREENVQELFNVASAYTTTEQFLEDTALLSDIDRLEDQQDRVTCMTLHASKGLEFPIIYIIGCEEGLLPHNNSLSSQSSIEEERRLLYVGMTRARKNLTITYSAYRYIGGEMTPQAASRFLEQLPEAEQAFQENTFIAHSSDVSDFLHEDPTLVVSAAGSYVQHQKFGRGVVIGTSDNNLTCVFEGHGVKSVPTNSCVEQE</sequence>
<evidence type="ECO:0000313" key="14">
    <source>
        <dbReference type="EMBL" id="OGY36056.1"/>
    </source>
</evidence>
<keyword evidence="7" id="KW-0413">Isomerase</keyword>
<comment type="catalytic activity">
    <reaction evidence="8">
        <text>Couples ATP hydrolysis with the unwinding of duplex DNA by translocating in the 3'-5' direction.</text>
        <dbReference type="EC" id="5.6.2.4"/>
    </reaction>
</comment>
<evidence type="ECO:0000256" key="7">
    <source>
        <dbReference type="ARBA" id="ARBA00023235"/>
    </source>
</evidence>
<evidence type="ECO:0000256" key="8">
    <source>
        <dbReference type="ARBA" id="ARBA00034617"/>
    </source>
</evidence>
<dbReference type="InterPro" id="IPR013986">
    <property type="entry name" value="DExx_box_DNA_helicase_dom_sf"/>
</dbReference>
<keyword evidence="6" id="KW-0238">DNA-binding</keyword>
<keyword evidence="5 11" id="KW-0067">ATP-binding</keyword>
<dbReference type="PANTHER" id="PTHR11070">
    <property type="entry name" value="UVRD / RECB / PCRA DNA HELICASE FAMILY MEMBER"/>
    <property type="match status" value="1"/>
</dbReference>
<dbReference type="Pfam" id="PF13361">
    <property type="entry name" value="UvrD_C"/>
    <property type="match status" value="1"/>
</dbReference>
<dbReference type="Gene3D" id="1.10.10.160">
    <property type="match status" value="1"/>
</dbReference>
<keyword evidence="2 11" id="KW-0547">Nucleotide-binding</keyword>
<dbReference type="CDD" id="cd18807">
    <property type="entry name" value="SF1_C_UvrD"/>
    <property type="match status" value="1"/>
</dbReference>
<dbReference type="GO" id="GO:0005524">
    <property type="term" value="F:ATP binding"/>
    <property type="evidence" value="ECO:0007669"/>
    <property type="project" value="UniProtKB-UniRule"/>
</dbReference>
<dbReference type="InterPro" id="IPR014017">
    <property type="entry name" value="DNA_helicase_UvrD-like_C"/>
</dbReference>
<comment type="catalytic activity">
    <reaction evidence="10">
        <text>ATP + H2O = ADP + phosphate + H(+)</text>
        <dbReference type="Rhea" id="RHEA:13065"/>
        <dbReference type="ChEBI" id="CHEBI:15377"/>
        <dbReference type="ChEBI" id="CHEBI:15378"/>
        <dbReference type="ChEBI" id="CHEBI:30616"/>
        <dbReference type="ChEBI" id="CHEBI:43474"/>
        <dbReference type="ChEBI" id="CHEBI:456216"/>
        <dbReference type="EC" id="5.6.2.4"/>
    </reaction>
</comment>
<evidence type="ECO:0000259" key="12">
    <source>
        <dbReference type="PROSITE" id="PS51198"/>
    </source>
</evidence>
<evidence type="ECO:0000256" key="2">
    <source>
        <dbReference type="ARBA" id="ARBA00022741"/>
    </source>
</evidence>
<evidence type="ECO:0000256" key="9">
    <source>
        <dbReference type="ARBA" id="ARBA00034808"/>
    </source>
</evidence>
<dbReference type="EMBL" id="MHHS01000039">
    <property type="protein sequence ID" value="OGY36056.1"/>
    <property type="molecule type" value="Genomic_DNA"/>
</dbReference>
<evidence type="ECO:0000259" key="13">
    <source>
        <dbReference type="PROSITE" id="PS51217"/>
    </source>
</evidence>
<dbReference type="InterPro" id="IPR014016">
    <property type="entry name" value="UvrD-like_ATP-bd"/>
</dbReference>
<comment type="similarity">
    <text evidence="1">Belongs to the helicase family. UvrD subfamily.</text>
</comment>
<dbReference type="InterPro" id="IPR027417">
    <property type="entry name" value="P-loop_NTPase"/>
</dbReference>
<reference evidence="14 15" key="1">
    <citation type="journal article" date="2016" name="Nat. Commun.">
        <title>Thousands of microbial genomes shed light on interconnected biogeochemical processes in an aquifer system.</title>
        <authorList>
            <person name="Anantharaman K."/>
            <person name="Brown C.T."/>
            <person name="Hug L.A."/>
            <person name="Sharon I."/>
            <person name="Castelle C.J."/>
            <person name="Probst A.J."/>
            <person name="Thomas B.C."/>
            <person name="Singh A."/>
            <person name="Wilkins M.J."/>
            <person name="Karaoz U."/>
            <person name="Brodie E.L."/>
            <person name="Williams K.H."/>
            <person name="Hubbard S.S."/>
            <person name="Banfield J.F."/>
        </authorList>
    </citation>
    <scope>NUCLEOTIDE SEQUENCE [LARGE SCALE GENOMIC DNA]</scope>
</reference>
<comment type="caution">
    <text evidence="14">The sequence shown here is derived from an EMBL/GenBank/DDBJ whole genome shotgun (WGS) entry which is preliminary data.</text>
</comment>
<keyword evidence="3 11" id="KW-0378">Hydrolase</keyword>
<dbReference type="Gene3D" id="3.40.50.300">
    <property type="entry name" value="P-loop containing nucleotide triphosphate hydrolases"/>
    <property type="match status" value="2"/>
</dbReference>
<feature type="binding site" evidence="11">
    <location>
        <begin position="27"/>
        <end position="34"/>
    </location>
    <ligand>
        <name>ATP</name>
        <dbReference type="ChEBI" id="CHEBI:30616"/>
    </ligand>
</feature>
<dbReference type="GO" id="GO:0003677">
    <property type="term" value="F:DNA binding"/>
    <property type="evidence" value="ECO:0007669"/>
    <property type="project" value="UniProtKB-KW"/>
</dbReference>
<evidence type="ECO:0000313" key="15">
    <source>
        <dbReference type="Proteomes" id="UP000177941"/>
    </source>
</evidence>
<dbReference type="PANTHER" id="PTHR11070:SF2">
    <property type="entry name" value="ATP-DEPENDENT DNA HELICASE SRS2"/>
    <property type="match status" value="1"/>
</dbReference>
<dbReference type="InterPro" id="IPR000212">
    <property type="entry name" value="DNA_helicase_UvrD/REP"/>
</dbReference>
<protein>
    <recommendedName>
        <fullName evidence="9">DNA 3'-5' helicase</fullName>
        <ecNumber evidence="9">5.6.2.4</ecNumber>
    </recommendedName>
</protein>
<dbReference type="Pfam" id="PF00580">
    <property type="entry name" value="UvrD-helicase"/>
    <property type="match status" value="1"/>
</dbReference>
<dbReference type="SUPFAM" id="SSF52540">
    <property type="entry name" value="P-loop containing nucleoside triphosphate hydrolases"/>
    <property type="match status" value="1"/>
</dbReference>
<dbReference type="CDD" id="cd17932">
    <property type="entry name" value="DEXQc_UvrD"/>
    <property type="match status" value="1"/>
</dbReference>
<dbReference type="Gene3D" id="1.10.486.10">
    <property type="entry name" value="PCRA, domain 4"/>
    <property type="match status" value="1"/>
</dbReference>
<evidence type="ECO:0000256" key="3">
    <source>
        <dbReference type="ARBA" id="ARBA00022801"/>
    </source>
</evidence>
<dbReference type="EC" id="5.6.2.4" evidence="9"/>
<evidence type="ECO:0000256" key="11">
    <source>
        <dbReference type="PROSITE-ProRule" id="PRU00560"/>
    </source>
</evidence>
<dbReference type="GO" id="GO:0005829">
    <property type="term" value="C:cytosol"/>
    <property type="evidence" value="ECO:0007669"/>
    <property type="project" value="TreeGrafter"/>
</dbReference>
<organism evidence="14 15">
    <name type="scientific">Candidatus Andersenbacteria bacterium RIFCSPHIGHO2_12_FULL_45_11b</name>
    <dbReference type="NCBI Taxonomy" id="1797282"/>
    <lineage>
        <taxon>Bacteria</taxon>
        <taxon>Candidatus Anderseniibacteriota</taxon>
    </lineage>
</organism>
<dbReference type="GO" id="GO:0000725">
    <property type="term" value="P:recombinational repair"/>
    <property type="evidence" value="ECO:0007669"/>
    <property type="project" value="TreeGrafter"/>
</dbReference>
<dbReference type="PROSITE" id="PS51217">
    <property type="entry name" value="UVRD_HELICASE_CTER"/>
    <property type="match status" value="1"/>
</dbReference>
<dbReference type="AlphaFoldDB" id="A0A1G1X7T8"/>
<dbReference type="PROSITE" id="PS51198">
    <property type="entry name" value="UVRD_HELICASE_ATP_BIND"/>
    <property type="match status" value="1"/>
</dbReference>
<proteinExistence type="inferred from homology"/>
<evidence type="ECO:0000256" key="6">
    <source>
        <dbReference type="ARBA" id="ARBA00023125"/>
    </source>
</evidence>
<gene>
    <name evidence="14" type="ORF">A3E36_02410</name>
</gene>